<dbReference type="RefSeq" id="WP_059138412.1">
    <property type="nucleotide sequence ID" value="NZ_LMBR01000033.1"/>
</dbReference>
<gene>
    <name evidence="1" type="ORF">ASB62_02110</name>
</gene>
<keyword evidence="2" id="KW-1185">Reference proteome</keyword>
<protein>
    <submittedName>
        <fullName evidence="1">Uncharacterized protein</fullName>
    </submittedName>
</protein>
<dbReference type="Proteomes" id="UP000053937">
    <property type="component" value="Unassembled WGS sequence"/>
</dbReference>
<dbReference type="EMBL" id="LMBR01000033">
    <property type="protein sequence ID" value="KUL32020.1"/>
    <property type="molecule type" value="Genomic_DNA"/>
</dbReference>
<sequence length="70" mass="7634">MLSSLSKLTAEDLAEIRKLEQELGKTLLSFSGYDVIAGDLSDDELVRVRELEKKTGTALVAVDPLKVKGE</sequence>
<dbReference type="OrthoDB" id="5422239at2"/>
<organism evidence="1 2">
    <name type="scientific">Chlorobium limicola</name>
    <dbReference type="NCBI Taxonomy" id="1092"/>
    <lineage>
        <taxon>Bacteria</taxon>
        <taxon>Pseudomonadati</taxon>
        <taxon>Chlorobiota</taxon>
        <taxon>Chlorobiia</taxon>
        <taxon>Chlorobiales</taxon>
        <taxon>Chlorobiaceae</taxon>
        <taxon>Chlorobium/Pelodictyon group</taxon>
        <taxon>Chlorobium</taxon>
    </lineage>
</organism>
<name>A0A124GAE8_CHLLI</name>
<comment type="caution">
    <text evidence="1">The sequence shown here is derived from an EMBL/GenBank/DDBJ whole genome shotgun (WGS) entry which is preliminary data.</text>
</comment>
<proteinExistence type="predicted"/>
<reference evidence="1 2" key="1">
    <citation type="submission" date="2015-10" db="EMBL/GenBank/DDBJ databases">
        <title>Draft Genome Sequence of Chlorobium limicola strain Frasassi Growing under Artificial Lighting in the Frasassi Cave System.</title>
        <authorList>
            <person name="Mansor M."/>
            <person name="Macalady J."/>
        </authorList>
    </citation>
    <scope>NUCLEOTIDE SEQUENCE [LARGE SCALE GENOMIC DNA]</scope>
    <source>
        <strain evidence="1 2">Frasassi</strain>
    </source>
</reference>
<evidence type="ECO:0000313" key="1">
    <source>
        <dbReference type="EMBL" id="KUL32020.1"/>
    </source>
</evidence>
<accession>A0A124GAE8</accession>
<dbReference type="AlphaFoldDB" id="A0A124GAE8"/>
<evidence type="ECO:0000313" key="2">
    <source>
        <dbReference type="Proteomes" id="UP000053937"/>
    </source>
</evidence>